<evidence type="ECO:0000256" key="1">
    <source>
        <dbReference type="SAM" id="MobiDB-lite"/>
    </source>
</evidence>
<dbReference type="STRING" id="1288826.MSNKSG1_16071"/>
<dbReference type="Gene3D" id="3.40.50.1820">
    <property type="entry name" value="alpha/beta hydrolase"/>
    <property type="match status" value="1"/>
</dbReference>
<accession>M7D0H5</accession>
<keyword evidence="2" id="KW-0732">Signal</keyword>
<keyword evidence="3" id="KW-0378">Hydrolase</keyword>
<dbReference type="PATRIC" id="fig|1288826.3.peg.3193"/>
<feature type="chain" id="PRO_5004081209" evidence="2">
    <location>
        <begin position="21"/>
        <end position="469"/>
    </location>
</feature>
<dbReference type="Proteomes" id="UP000011960">
    <property type="component" value="Unassembled WGS sequence"/>
</dbReference>
<proteinExistence type="predicted"/>
<dbReference type="PROSITE" id="PS51257">
    <property type="entry name" value="PROKAR_LIPOPROTEIN"/>
    <property type="match status" value="1"/>
</dbReference>
<protein>
    <submittedName>
        <fullName evidence="3">Alpha/beta fold family hydrolase</fullName>
    </submittedName>
</protein>
<keyword evidence="4" id="KW-1185">Reference proteome</keyword>
<reference evidence="3 4" key="1">
    <citation type="journal article" date="2013" name="Genome Announc.">
        <title>Genome Sequence of Hydrothermal Arsenic-Respiring Bacterium Marinobacter santoriniensis NKSG1T.</title>
        <authorList>
            <person name="Handley K.M."/>
            <person name="Upton M."/>
            <person name="Beatson S.A."/>
            <person name="Hery M."/>
            <person name="Lloyd J.R."/>
        </authorList>
    </citation>
    <scope>NUCLEOTIDE SEQUENCE [LARGE SCALE GENOMIC DNA]</scope>
    <source>
        <strain evidence="3 4">NKSG1</strain>
    </source>
</reference>
<sequence>MPISKHALWATALASTLALTACGGSNNESTTVTDQSEPARDQDTRSFAVDPASLEFESETGTTTDTWWGVMDNGAGYRVEVPDNWNGVLVMYAHGYRGTGEDLTVSNPAIRSWLIQNNYAWAASSYSKNYYDVQVGVEDTNELALKFTDIAKANGRTLAAPHQTFIIGHSMGGHIAAAAVEQETLSSARNKVYYGGSMPMCGVVGGTYEFDYLLDFTFAAQHAAGLGPDSYPADFDQAAIDSVLWTTAPSFAQQGVPTAEGQKLEAIVRNLTGGDRPVFQAGFRGGYYNVVMGTGGRDGTVNGILSRDLSGNMDTFYQLDNDPTRSAEENTFNNTILRVEGDPMANAPQADGLRYIPRVNGQFSVPVLTLHGLGDLYVPFVHEQLYRKRAIANGSDNLLVQRAIREPLHCNFTEAEESQAFSDLVNWVNTGSKPAGDNVLDASQVSQSKYGCQFSDSNRTDFMGDCSAI</sequence>
<evidence type="ECO:0000256" key="2">
    <source>
        <dbReference type="SAM" id="SignalP"/>
    </source>
</evidence>
<evidence type="ECO:0000313" key="4">
    <source>
        <dbReference type="Proteomes" id="UP000011960"/>
    </source>
</evidence>
<dbReference type="AlphaFoldDB" id="M7D0H5"/>
<feature type="region of interest" description="Disordered" evidence="1">
    <location>
        <begin position="25"/>
        <end position="46"/>
    </location>
</feature>
<comment type="caution">
    <text evidence="3">The sequence shown here is derived from an EMBL/GenBank/DDBJ whole genome shotgun (WGS) entry which is preliminary data.</text>
</comment>
<dbReference type="SUPFAM" id="SSF53474">
    <property type="entry name" value="alpha/beta-Hydrolases"/>
    <property type="match status" value="1"/>
</dbReference>
<dbReference type="GO" id="GO:0016787">
    <property type="term" value="F:hydrolase activity"/>
    <property type="evidence" value="ECO:0007669"/>
    <property type="project" value="UniProtKB-KW"/>
</dbReference>
<dbReference type="OrthoDB" id="7197847at2"/>
<dbReference type="RefSeq" id="WP_008940339.1">
    <property type="nucleotide sequence ID" value="NZ_APAT01000024.1"/>
</dbReference>
<organism evidence="3 4">
    <name type="scientific">Marinobacter santoriniensis NKSG1</name>
    <dbReference type="NCBI Taxonomy" id="1288826"/>
    <lineage>
        <taxon>Bacteria</taxon>
        <taxon>Pseudomonadati</taxon>
        <taxon>Pseudomonadota</taxon>
        <taxon>Gammaproteobacteria</taxon>
        <taxon>Pseudomonadales</taxon>
        <taxon>Marinobacteraceae</taxon>
        <taxon>Marinobacter</taxon>
    </lineage>
</organism>
<dbReference type="eggNOG" id="COG1073">
    <property type="taxonomic scope" value="Bacteria"/>
</dbReference>
<dbReference type="InterPro" id="IPR029058">
    <property type="entry name" value="AB_hydrolase_fold"/>
</dbReference>
<feature type="signal peptide" evidence="2">
    <location>
        <begin position="1"/>
        <end position="20"/>
    </location>
</feature>
<name>M7D0H5_9GAMM</name>
<feature type="compositionally biased region" description="Polar residues" evidence="1">
    <location>
        <begin position="25"/>
        <end position="36"/>
    </location>
</feature>
<gene>
    <name evidence="3" type="ORF">MSNKSG1_16071</name>
</gene>
<dbReference type="EMBL" id="APAT01000024">
    <property type="protein sequence ID" value="EMP54263.1"/>
    <property type="molecule type" value="Genomic_DNA"/>
</dbReference>
<evidence type="ECO:0000313" key="3">
    <source>
        <dbReference type="EMBL" id="EMP54263.1"/>
    </source>
</evidence>